<dbReference type="PROSITE" id="PS51194">
    <property type="entry name" value="HELICASE_CTER"/>
    <property type="match status" value="1"/>
</dbReference>
<dbReference type="InterPro" id="IPR011545">
    <property type="entry name" value="DEAD/DEAH_box_helicase_dom"/>
</dbReference>
<evidence type="ECO:0000256" key="3">
    <source>
        <dbReference type="ARBA" id="ARBA00022806"/>
    </source>
</evidence>
<dbReference type="PANTHER" id="PTHR47961">
    <property type="entry name" value="DNA POLYMERASE THETA, PUTATIVE (AFU_ORTHOLOGUE AFUA_1G05260)-RELATED"/>
    <property type="match status" value="1"/>
</dbReference>
<sequence>MSIQTKYQILKQAYPDILAGIDVLIQKGKLSKRFVNLQLREDEIQELHKAKELCELQIIELWEKQYDEEKKNDFKALCSIYFDIAEQLPASLEDEYFIYETFKLIAFGYLGEHWHFVKQYLKALHEQIQGIKPGDNWNNRLLTASFKAIVQLVIKENWRDVSHAVRLINQLRIEQNQFENRFLNQVNEESRPYGAAELLSLYHFAKSIDILGQYVLEGRPLVPEDQLHYHLQISGEYAEKAGNISLSLLYQFFEAFAVKTVRNTIWHNTRGINNWVTKFNHFLSHQEKGRFELLYPQKESILKGQLLDPVHRAVVLNLPTSSGKTLIAEYRILQALNQFRNQGGWVAYTVPTKALANQIYNQLKRDFGGIGLRVEKASGAIELDGFEQHLIEESGNRTTFDVLVTTYEKLNLLVRQGLGTTKERSLVLTVVDEAHNIGEKQRGLHLEFLLSTIKNDCEEANFLLMTPDISNSGDVVNWLAGDRGQVINLDLNWWQPNERVIGAIQVEGRGRKYDYLLRTLHTDKGTYEIGDAIPLFTGDIDEETASQARSSKTKIAKTVAANFLSISSPVIVLATDPNETYGIAETLFEKSTDAFTSDPDVDLLIKLVQSELGNDFPLARFLRKRIAVHSSALPDEIRFLIEDLMSNGKLQAIVATTTIAQGINFPVSAVIMGSYVYKSKTGTKDMPVRDFWNLVGRVGRAGQDSMGWVGIATRNEQDFLKVAEYVKSASGELLSQLVSAIDNVLKHADHDFERWLFVDERWSAILQYISHLRKQVKSQEIFLSQLEQKLQATLGYRQLPAEKKTFLRENIRRYANSISLADAKISDVTGFSSISVKQMIGKLATSGITPGDWDKNLLFSAQNQTMKKLVGIMLNTYEIKKSIEELSSGEKPLDQSSIARLIIDWVNGHNISKIAARFYPNEDLSSAIKKTTKALYKVVANSATWGLASMQKMPTSGIDWDGLSEIDKKRMANLPAYLHYGVNTDEGVLMRKNNVPRSIANPLGQLYNAAVNGEIFSQPTDSVNNWLRDQGDETWERARPAESMLSGQEYKRVWEKLNGIS</sequence>
<comment type="caution">
    <text evidence="7">The sequence shown here is derived from an EMBL/GenBank/DDBJ whole genome shotgun (WGS) entry which is preliminary data.</text>
</comment>
<keyword evidence="3 7" id="KW-0347">Helicase</keyword>
<reference evidence="8" key="1">
    <citation type="journal article" date="2015" name="MBio">
        <title>Genome-Resolved Metagenomic Analysis Reveals Roles for Candidate Phyla and Other Microbial Community Members in Biogeochemical Transformations in Oil Reservoirs.</title>
        <authorList>
            <person name="Hu P."/>
            <person name="Tom L."/>
            <person name="Singh A."/>
            <person name="Thomas B.C."/>
            <person name="Baker B.J."/>
            <person name="Piceno Y.M."/>
            <person name="Andersen G.L."/>
            <person name="Banfield J.F."/>
        </authorList>
    </citation>
    <scope>NUCLEOTIDE SEQUENCE [LARGE SCALE GENOMIC DNA]</scope>
</reference>
<dbReference type="EMBL" id="LGGN01000005">
    <property type="protein sequence ID" value="KUK78753.1"/>
    <property type="molecule type" value="Genomic_DNA"/>
</dbReference>
<dbReference type="InterPro" id="IPR050474">
    <property type="entry name" value="Hel308_SKI2-like"/>
</dbReference>
<evidence type="ECO:0000313" key="7">
    <source>
        <dbReference type="EMBL" id="KUK78753.1"/>
    </source>
</evidence>
<feature type="domain" description="Helicase ATP-binding" evidence="5">
    <location>
        <begin position="305"/>
        <end position="487"/>
    </location>
</feature>
<keyword evidence="1" id="KW-0547">Nucleotide-binding</keyword>
<dbReference type="SMART" id="SM00487">
    <property type="entry name" value="DEXDc"/>
    <property type="match status" value="1"/>
</dbReference>
<dbReference type="Proteomes" id="UP000053860">
    <property type="component" value="Unassembled WGS sequence"/>
</dbReference>
<accession>A0A101HL00</accession>
<dbReference type="Pfam" id="PF00270">
    <property type="entry name" value="DEAD"/>
    <property type="match status" value="1"/>
</dbReference>
<dbReference type="Gene3D" id="3.40.50.300">
    <property type="entry name" value="P-loop containing nucleotide triphosphate hydrolases"/>
    <property type="match status" value="2"/>
</dbReference>
<name>A0A101HL00_9BACT</name>
<dbReference type="SUPFAM" id="SSF52540">
    <property type="entry name" value="P-loop containing nucleoside triphosphate hydrolases"/>
    <property type="match status" value="1"/>
</dbReference>
<gene>
    <name evidence="7" type="ORF">XD92_0066</name>
</gene>
<dbReference type="GO" id="GO:0004386">
    <property type="term" value="F:helicase activity"/>
    <property type="evidence" value="ECO:0007669"/>
    <property type="project" value="UniProtKB-KW"/>
</dbReference>
<dbReference type="GO" id="GO:0005524">
    <property type="term" value="F:ATP binding"/>
    <property type="evidence" value="ECO:0007669"/>
    <property type="project" value="UniProtKB-KW"/>
</dbReference>
<dbReference type="SMART" id="SM00490">
    <property type="entry name" value="HELICc"/>
    <property type="match status" value="1"/>
</dbReference>
<dbReference type="PROSITE" id="PS51192">
    <property type="entry name" value="HELICASE_ATP_BIND_1"/>
    <property type="match status" value="1"/>
</dbReference>
<evidence type="ECO:0000259" key="5">
    <source>
        <dbReference type="PROSITE" id="PS51192"/>
    </source>
</evidence>
<dbReference type="CDD" id="cd17921">
    <property type="entry name" value="DEXHc_Ski2"/>
    <property type="match status" value="1"/>
</dbReference>
<dbReference type="PATRIC" id="fig|294710.3.peg.1448"/>
<keyword evidence="2" id="KW-0378">Hydrolase</keyword>
<dbReference type="InterPro" id="IPR027417">
    <property type="entry name" value="P-loop_NTPase"/>
</dbReference>
<proteinExistence type="predicted"/>
<protein>
    <submittedName>
        <fullName evidence="7">Ski2-like helicase</fullName>
    </submittedName>
</protein>
<organism evidence="7 8">
    <name type="scientific">Proteiniphilum acetatigenes</name>
    <dbReference type="NCBI Taxonomy" id="294710"/>
    <lineage>
        <taxon>Bacteria</taxon>
        <taxon>Pseudomonadati</taxon>
        <taxon>Bacteroidota</taxon>
        <taxon>Bacteroidia</taxon>
        <taxon>Bacteroidales</taxon>
        <taxon>Dysgonomonadaceae</taxon>
        <taxon>Proteiniphilum</taxon>
    </lineage>
</organism>
<evidence type="ECO:0000313" key="8">
    <source>
        <dbReference type="Proteomes" id="UP000053860"/>
    </source>
</evidence>
<dbReference type="PANTHER" id="PTHR47961:SF10">
    <property type="entry name" value="ATP-DEPENDENT DNA HELICASE HEL308"/>
    <property type="match status" value="1"/>
</dbReference>
<dbReference type="InterPro" id="IPR014001">
    <property type="entry name" value="Helicase_ATP-bd"/>
</dbReference>
<evidence type="ECO:0000259" key="6">
    <source>
        <dbReference type="PROSITE" id="PS51194"/>
    </source>
</evidence>
<evidence type="ECO:0000256" key="2">
    <source>
        <dbReference type="ARBA" id="ARBA00022801"/>
    </source>
</evidence>
<dbReference type="GO" id="GO:0003676">
    <property type="term" value="F:nucleic acid binding"/>
    <property type="evidence" value="ECO:0007669"/>
    <property type="project" value="InterPro"/>
</dbReference>
<dbReference type="AlphaFoldDB" id="A0A101HL00"/>
<evidence type="ECO:0000256" key="4">
    <source>
        <dbReference type="ARBA" id="ARBA00022840"/>
    </source>
</evidence>
<feature type="domain" description="Helicase C-terminal" evidence="6">
    <location>
        <begin position="587"/>
        <end position="745"/>
    </location>
</feature>
<dbReference type="GO" id="GO:0016787">
    <property type="term" value="F:hydrolase activity"/>
    <property type="evidence" value="ECO:0007669"/>
    <property type="project" value="UniProtKB-KW"/>
</dbReference>
<dbReference type="InterPro" id="IPR001650">
    <property type="entry name" value="Helicase_C-like"/>
</dbReference>
<dbReference type="Pfam" id="PF00271">
    <property type="entry name" value="Helicase_C"/>
    <property type="match status" value="1"/>
</dbReference>
<evidence type="ECO:0000256" key="1">
    <source>
        <dbReference type="ARBA" id="ARBA00022741"/>
    </source>
</evidence>
<keyword evidence="4" id="KW-0067">ATP-binding</keyword>